<dbReference type="EMBL" id="CM042060">
    <property type="protein sequence ID" value="KAI3677575.1"/>
    <property type="molecule type" value="Genomic_DNA"/>
</dbReference>
<reference evidence="1 2" key="2">
    <citation type="journal article" date="2022" name="Mol. Ecol. Resour.">
        <title>The genomes of chicory, endive, great burdock and yacon provide insights into Asteraceae paleo-polyploidization history and plant inulin production.</title>
        <authorList>
            <person name="Fan W."/>
            <person name="Wang S."/>
            <person name="Wang H."/>
            <person name="Wang A."/>
            <person name="Jiang F."/>
            <person name="Liu H."/>
            <person name="Zhao H."/>
            <person name="Xu D."/>
            <person name="Zhang Y."/>
        </authorList>
    </citation>
    <scope>NUCLEOTIDE SEQUENCE [LARGE SCALE GENOMIC DNA]</scope>
    <source>
        <strain evidence="2">cv. Niubang</strain>
    </source>
</reference>
<comment type="caution">
    <text evidence="1">The sequence shown here is derived from an EMBL/GenBank/DDBJ whole genome shotgun (WGS) entry which is preliminary data.</text>
</comment>
<accession>A0ACB8Y1E6</accession>
<gene>
    <name evidence="1" type="ORF">L6452_36841</name>
</gene>
<proteinExistence type="predicted"/>
<keyword evidence="2" id="KW-1185">Reference proteome</keyword>
<sequence length="97" mass="10943">MYTASFVFFFLGKTNLKSFLKKLSLKLVHCNNIVSCRQLTMVGWRRQGATRKVTRYGWLSRDVVKDDQQRVEMATGLGVSGTAIPIPIPIDDFSSSI</sequence>
<protein>
    <submittedName>
        <fullName evidence="1">Uncharacterized protein</fullName>
    </submittedName>
</protein>
<evidence type="ECO:0000313" key="2">
    <source>
        <dbReference type="Proteomes" id="UP001055879"/>
    </source>
</evidence>
<dbReference type="Proteomes" id="UP001055879">
    <property type="component" value="Linkage Group LG14"/>
</dbReference>
<name>A0ACB8Y1E6_ARCLA</name>
<evidence type="ECO:0000313" key="1">
    <source>
        <dbReference type="EMBL" id="KAI3677575.1"/>
    </source>
</evidence>
<reference evidence="2" key="1">
    <citation type="journal article" date="2022" name="Mol. Ecol. Resour.">
        <title>The genomes of chicory, endive, great burdock and yacon provide insights into Asteraceae palaeo-polyploidization history and plant inulin production.</title>
        <authorList>
            <person name="Fan W."/>
            <person name="Wang S."/>
            <person name="Wang H."/>
            <person name="Wang A."/>
            <person name="Jiang F."/>
            <person name="Liu H."/>
            <person name="Zhao H."/>
            <person name="Xu D."/>
            <person name="Zhang Y."/>
        </authorList>
    </citation>
    <scope>NUCLEOTIDE SEQUENCE [LARGE SCALE GENOMIC DNA]</scope>
    <source>
        <strain evidence="2">cv. Niubang</strain>
    </source>
</reference>
<organism evidence="1 2">
    <name type="scientific">Arctium lappa</name>
    <name type="common">Greater burdock</name>
    <name type="synonym">Lappa major</name>
    <dbReference type="NCBI Taxonomy" id="4217"/>
    <lineage>
        <taxon>Eukaryota</taxon>
        <taxon>Viridiplantae</taxon>
        <taxon>Streptophyta</taxon>
        <taxon>Embryophyta</taxon>
        <taxon>Tracheophyta</taxon>
        <taxon>Spermatophyta</taxon>
        <taxon>Magnoliopsida</taxon>
        <taxon>eudicotyledons</taxon>
        <taxon>Gunneridae</taxon>
        <taxon>Pentapetalae</taxon>
        <taxon>asterids</taxon>
        <taxon>campanulids</taxon>
        <taxon>Asterales</taxon>
        <taxon>Asteraceae</taxon>
        <taxon>Carduoideae</taxon>
        <taxon>Cardueae</taxon>
        <taxon>Arctiinae</taxon>
        <taxon>Arctium</taxon>
    </lineage>
</organism>